<evidence type="ECO:0000313" key="3">
    <source>
        <dbReference type="Proteomes" id="UP000249248"/>
    </source>
</evidence>
<gene>
    <name evidence="2" type="ORF">DNU06_13730</name>
</gene>
<accession>A0A2W1NP31</accession>
<dbReference type="EMBL" id="QKSB01000009">
    <property type="protein sequence ID" value="PZE16368.1"/>
    <property type="molecule type" value="Genomic_DNA"/>
</dbReference>
<feature type="transmembrane region" description="Helical" evidence="1">
    <location>
        <begin position="101"/>
        <end position="120"/>
    </location>
</feature>
<feature type="transmembrane region" description="Helical" evidence="1">
    <location>
        <begin position="194"/>
        <end position="213"/>
    </location>
</feature>
<keyword evidence="3" id="KW-1185">Reference proteome</keyword>
<name>A0A2W1NP31_9FLAO</name>
<evidence type="ECO:0000256" key="1">
    <source>
        <dbReference type="SAM" id="Phobius"/>
    </source>
</evidence>
<keyword evidence="1" id="KW-0472">Membrane</keyword>
<organism evidence="2 3">
    <name type="scientific">Putridiphycobacter roseus</name>
    <dbReference type="NCBI Taxonomy" id="2219161"/>
    <lineage>
        <taxon>Bacteria</taxon>
        <taxon>Pseudomonadati</taxon>
        <taxon>Bacteroidota</taxon>
        <taxon>Flavobacteriia</taxon>
        <taxon>Flavobacteriales</taxon>
        <taxon>Crocinitomicaceae</taxon>
        <taxon>Putridiphycobacter</taxon>
    </lineage>
</organism>
<dbReference type="Proteomes" id="UP000249248">
    <property type="component" value="Unassembled WGS sequence"/>
</dbReference>
<protein>
    <submittedName>
        <fullName evidence="2">Uncharacterized protein</fullName>
    </submittedName>
</protein>
<evidence type="ECO:0000313" key="2">
    <source>
        <dbReference type="EMBL" id="PZE16368.1"/>
    </source>
</evidence>
<keyword evidence="1" id="KW-1133">Transmembrane helix</keyword>
<comment type="caution">
    <text evidence="2">The sequence shown here is derived from an EMBL/GenBank/DDBJ whole genome shotgun (WGS) entry which is preliminary data.</text>
</comment>
<feature type="transmembrane region" description="Helical" evidence="1">
    <location>
        <begin position="140"/>
        <end position="158"/>
    </location>
</feature>
<keyword evidence="1" id="KW-0812">Transmembrane</keyword>
<proteinExistence type="predicted"/>
<reference evidence="2 3" key="1">
    <citation type="submission" date="2018-06" db="EMBL/GenBank/DDBJ databases">
        <title>The draft genome sequence of Crocinitomix sp. SM1701.</title>
        <authorList>
            <person name="Zhang X."/>
        </authorList>
    </citation>
    <scope>NUCLEOTIDE SEQUENCE [LARGE SCALE GENOMIC DNA]</scope>
    <source>
        <strain evidence="2 3">SM1701</strain>
    </source>
</reference>
<dbReference type="AlphaFoldDB" id="A0A2W1NP31"/>
<sequence>MSVQSYGQGFQDSIILLNGKTFRGDFIELNDDYLVFNSPNKKGDFQMMIEKYRVFSYTKDGMESVLYEHQPDSDNFLTVDQSRKFTLGSYDARNAYSVKPVFYVSLGLTYSVALMDTYLTKKEAAGSVTPGLQTGFFGRAPSILPMGMILVMPISFGLPSTKVREKNILQTGLRNDQFYYEGFNSVARQRRSLAALKGSALGVLLGYASYYALKTNNY</sequence>